<comment type="caution">
    <text evidence="5">The sequence shown here is derived from an EMBL/GenBank/DDBJ whole genome shotgun (WGS) entry which is preliminary data.</text>
</comment>
<evidence type="ECO:0000256" key="1">
    <source>
        <dbReference type="ARBA" id="ARBA00023015"/>
    </source>
</evidence>
<dbReference type="SMART" id="SM00345">
    <property type="entry name" value="HTH_GNTR"/>
    <property type="match status" value="1"/>
</dbReference>
<dbReference type="Pfam" id="PF07729">
    <property type="entry name" value="FCD"/>
    <property type="match status" value="1"/>
</dbReference>
<dbReference type="PANTHER" id="PTHR43537:SF24">
    <property type="entry name" value="GLUCONATE OPERON TRANSCRIPTIONAL REPRESSOR"/>
    <property type="match status" value="1"/>
</dbReference>
<evidence type="ECO:0000313" key="6">
    <source>
        <dbReference type="Proteomes" id="UP000553766"/>
    </source>
</evidence>
<dbReference type="EMBL" id="JACIJS010000003">
    <property type="protein sequence ID" value="MBB5515090.1"/>
    <property type="molecule type" value="Genomic_DNA"/>
</dbReference>
<dbReference type="SUPFAM" id="SSF46785">
    <property type="entry name" value="Winged helix' DNA-binding domain"/>
    <property type="match status" value="1"/>
</dbReference>
<dbReference type="InterPro" id="IPR036390">
    <property type="entry name" value="WH_DNA-bd_sf"/>
</dbReference>
<dbReference type="Proteomes" id="UP000553766">
    <property type="component" value="Unassembled WGS sequence"/>
</dbReference>
<dbReference type="SUPFAM" id="SSF48008">
    <property type="entry name" value="GntR ligand-binding domain-like"/>
    <property type="match status" value="1"/>
</dbReference>
<dbReference type="CDD" id="cd07377">
    <property type="entry name" value="WHTH_GntR"/>
    <property type="match status" value="1"/>
</dbReference>
<accession>A0A840WV61</accession>
<proteinExistence type="predicted"/>
<dbReference type="Gene3D" id="1.20.120.530">
    <property type="entry name" value="GntR ligand-binding domain-like"/>
    <property type="match status" value="1"/>
</dbReference>
<keyword evidence="2 5" id="KW-0238">DNA-binding</keyword>
<dbReference type="GO" id="GO:0003677">
    <property type="term" value="F:DNA binding"/>
    <property type="evidence" value="ECO:0007669"/>
    <property type="project" value="UniProtKB-KW"/>
</dbReference>
<keyword evidence="6" id="KW-1185">Reference proteome</keyword>
<dbReference type="InterPro" id="IPR008920">
    <property type="entry name" value="TF_FadR/GntR_C"/>
</dbReference>
<evidence type="ECO:0000313" key="5">
    <source>
        <dbReference type="EMBL" id="MBB5515090.1"/>
    </source>
</evidence>
<evidence type="ECO:0000256" key="3">
    <source>
        <dbReference type="ARBA" id="ARBA00023163"/>
    </source>
</evidence>
<dbReference type="InterPro" id="IPR011711">
    <property type="entry name" value="GntR_C"/>
</dbReference>
<gene>
    <name evidence="5" type="ORF">FHS89_001100</name>
</gene>
<evidence type="ECO:0000256" key="2">
    <source>
        <dbReference type="ARBA" id="ARBA00023125"/>
    </source>
</evidence>
<organism evidence="5 6">
    <name type="scientific">Rubricella aquisinus</name>
    <dbReference type="NCBI Taxonomy" id="2028108"/>
    <lineage>
        <taxon>Bacteria</taxon>
        <taxon>Pseudomonadati</taxon>
        <taxon>Pseudomonadota</taxon>
        <taxon>Alphaproteobacteria</taxon>
        <taxon>Rhodobacterales</taxon>
        <taxon>Paracoccaceae</taxon>
        <taxon>Rubricella</taxon>
    </lineage>
</organism>
<dbReference type="InterPro" id="IPR036388">
    <property type="entry name" value="WH-like_DNA-bd_sf"/>
</dbReference>
<dbReference type="Gene3D" id="1.10.10.10">
    <property type="entry name" value="Winged helix-like DNA-binding domain superfamily/Winged helix DNA-binding domain"/>
    <property type="match status" value="1"/>
</dbReference>
<dbReference type="Pfam" id="PF00392">
    <property type="entry name" value="GntR"/>
    <property type="match status" value="1"/>
</dbReference>
<dbReference type="InterPro" id="IPR000524">
    <property type="entry name" value="Tscrpt_reg_HTH_GntR"/>
</dbReference>
<dbReference type="PANTHER" id="PTHR43537">
    <property type="entry name" value="TRANSCRIPTIONAL REGULATOR, GNTR FAMILY"/>
    <property type="match status" value="1"/>
</dbReference>
<dbReference type="SMART" id="SM00895">
    <property type="entry name" value="FCD"/>
    <property type="match status" value="1"/>
</dbReference>
<dbReference type="PROSITE" id="PS50949">
    <property type="entry name" value="HTH_GNTR"/>
    <property type="match status" value="1"/>
</dbReference>
<dbReference type="AlphaFoldDB" id="A0A840WV61"/>
<dbReference type="GO" id="GO:0003700">
    <property type="term" value="F:DNA-binding transcription factor activity"/>
    <property type="evidence" value="ECO:0007669"/>
    <property type="project" value="InterPro"/>
</dbReference>
<feature type="domain" description="HTH gntR-type" evidence="4">
    <location>
        <begin position="2"/>
        <end position="69"/>
    </location>
</feature>
<protein>
    <submittedName>
        <fullName evidence="5">DNA-binding GntR family transcriptional regulator</fullName>
    </submittedName>
</protein>
<evidence type="ECO:0000259" key="4">
    <source>
        <dbReference type="PROSITE" id="PS50949"/>
    </source>
</evidence>
<dbReference type="RefSeq" id="WP_184009357.1">
    <property type="nucleotide sequence ID" value="NZ_JACIJS010000003.1"/>
</dbReference>
<reference evidence="5 6" key="1">
    <citation type="submission" date="2020-08" db="EMBL/GenBank/DDBJ databases">
        <title>Genomic Encyclopedia of Type Strains, Phase IV (KMG-IV): sequencing the most valuable type-strain genomes for metagenomic binning, comparative biology and taxonomic classification.</title>
        <authorList>
            <person name="Goeker M."/>
        </authorList>
    </citation>
    <scope>NUCLEOTIDE SEQUENCE [LARGE SCALE GENOMIC DNA]</scope>
    <source>
        <strain evidence="5 6">DSM 103377</strain>
    </source>
</reference>
<keyword evidence="3" id="KW-0804">Transcription</keyword>
<sequence>MAGQTDQALATLRQGILTGTFPPGARYTETELATLLGMSRTPVREAMQAVAAAGLASVTPRRGMTVSALSAEDMAEIYEVLTALESAAAARLAALDPRDLAPLEAALAAMEHALSMGDRDAWAEADAAFHRSLMEQAGNTRMAEAAARYTDQVHRARMLTLHLRPEPVHSVRDHAELLTAIRSNDPERAHAVHSAHRQRASEMLQDVIRRHHLPRL</sequence>
<keyword evidence="1" id="KW-0805">Transcription regulation</keyword>
<name>A0A840WV61_9RHOB</name>